<accession>A0A830EFP2</accession>
<sequence length="62" mass="7066">MTAKSADGDQFVQENKDTLVRIIKHGDDEFVRALALRALIRYGDEPALHDVQNEIERAKEEV</sequence>
<comment type="caution">
    <text evidence="1">The sequence shown here is derived from an EMBL/GenBank/DDBJ whole genome shotgun (WGS) entry which is preliminary data.</text>
</comment>
<name>A0A830EFP2_9EURY</name>
<dbReference type="RefSeq" id="WP_011224159.1">
    <property type="nucleotide sequence ID" value="NZ_BMPD01000001.1"/>
</dbReference>
<dbReference type="Proteomes" id="UP000614221">
    <property type="component" value="Unassembled WGS sequence"/>
</dbReference>
<evidence type="ECO:0008006" key="3">
    <source>
        <dbReference type="Google" id="ProtNLM"/>
    </source>
</evidence>
<evidence type="ECO:0000313" key="1">
    <source>
        <dbReference type="EMBL" id="GGK56187.1"/>
    </source>
</evidence>
<reference evidence="1" key="1">
    <citation type="journal article" date="2014" name="Int. J. Syst. Evol. Microbiol.">
        <title>Complete genome sequence of Corynebacterium casei LMG S-19264T (=DSM 44701T), isolated from a smear-ripened cheese.</title>
        <authorList>
            <consortium name="US DOE Joint Genome Institute (JGI-PGF)"/>
            <person name="Walter F."/>
            <person name="Albersmeier A."/>
            <person name="Kalinowski J."/>
            <person name="Ruckert C."/>
        </authorList>
    </citation>
    <scope>NUCLEOTIDE SEQUENCE</scope>
    <source>
        <strain evidence="1">JCM 19018</strain>
    </source>
</reference>
<dbReference type="GeneID" id="40153231"/>
<reference evidence="1" key="2">
    <citation type="submission" date="2020-09" db="EMBL/GenBank/DDBJ databases">
        <authorList>
            <person name="Sun Q."/>
            <person name="Ohkuma M."/>
        </authorList>
    </citation>
    <scope>NUCLEOTIDE SEQUENCE</scope>
    <source>
        <strain evidence="1">JCM 19018</strain>
    </source>
</reference>
<proteinExistence type="predicted"/>
<evidence type="ECO:0000313" key="2">
    <source>
        <dbReference type="Proteomes" id="UP000614221"/>
    </source>
</evidence>
<dbReference type="EMBL" id="BMPD01000001">
    <property type="protein sequence ID" value="GGK56187.1"/>
    <property type="molecule type" value="Genomic_DNA"/>
</dbReference>
<organism evidence="1 2">
    <name type="scientific">Haloarcula sebkhae</name>
    <dbReference type="NCBI Taxonomy" id="932660"/>
    <lineage>
        <taxon>Archaea</taxon>
        <taxon>Methanobacteriati</taxon>
        <taxon>Methanobacteriota</taxon>
        <taxon>Stenosarchaea group</taxon>
        <taxon>Halobacteria</taxon>
        <taxon>Halobacteriales</taxon>
        <taxon>Haloarculaceae</taxon>
        <taxon>Haloarcula</taxon>
    </lineage>
</organism>
<dbReference type="AlphaFoldDB" id="A0A830EFP2"/>
<dbReference type="OrthoDB" id="217989at2157"/>
<protein>
    <recommendedName>
        <fullName evidence="3">HEAT repeat domain-containing protein</fullName>
    </recommendedName>
</protein>
<gene>
    <name evidence="1" type="ORF">GCM10009067_05810</name>
</gene>